<dbReference type="AlphaFoldDB" id="F3ZWA9"/>
<dbReference type="STRING" id="697281.Mahau_2352"/>
<reference evidence="1 2" key="2">
    <citation type="journal article" date="2011" name="Stand. Genomic Sci.">
        <title>Complete genome sequence of Mahella australiensis type strain (50-1 BON).</title>
        <authorList>
            <person name="Sikorski J."/>
            <person name="Teshima H."/>
            <person name="Nolan M."/>
            <person name="Lucas S."/>
            <person name="Hammon N."/>
            <person name="Deshpande S."/>
            <person name="Cheng J.F."/>
            <person name="Pitluck S."/>
            <person name="Liolios K."/>
            <person name="Pagani I."/>
            <person name="Ivanova N."/>
            <person name="Huntemann M."/>
            <person name="Mavromatis K."/>
            <person name="Ovchinikova G."/>
            <person name="Pati A."/>
            <person name="Tapia R."/>
            <person name="Han C."/>
            <person name="Goodwin L."/>
            <person name="Chen A."/>
            <person name="Palaniappan K."/>
            <person name="Land M."/>
            <person name="Hauser L."/>
            <person name="Ngatchou-Djao O.D."/>
            <person name="Rohde M."/>
            <person name="Pukall R."/>
            <person name="Spring S."/>
            <person name="Abt B."/>
            <person name="Goker M."/>
            <person name="Detter J.C."/>
            <person name="Woyke T."/>
            <person name="Bristow J."/>
            <person name="Markowitz V."/>
            <person name="Hugenholtz P."/>
            <person name="Eisen J.A."/>
            <person name="Kyrpides N.C."/>
            <person name="Klenk H.P."/>
            <person name="Lapidus A."/>
        </authorList>
    </citation>
    <scope>NUCLEOTIDE SEQUENCE [LARGE SCALE GENOMIC DNA]</scope>
    <source>
        <strain evidence="2">DSM 15567 / CIP 107919 / 50-1 BON</strain>
    </source>
</reference>
<accession>F3ZWA9</accession>
<gene>
    <name evidence="1" type="ordered locus">Mahau_2352</name>
</gene>
<dbReference type="KEGG" id="mas:Mahau_2352"/>
<dbReference type="NCBIfam" id="TIGR03826">
    <property type="entry name" value="YvyF"/>
    <property type="match status" value="1"/>
</dbReference>
<sequence>MELRNCSRCGRLFASNGGELCPACLEELDEQYKVVREYVYTHPKATIPEVSDATGVEEKIIFEFLREGRLELKEPGLGLECERCGKPITTGRFCASCLRELERGLTDGLTPKVVAKKTKSEDKLFIADRINKRKE</sequence>
<dbReference type="RefSeq" id="WP_013781944.1">
    <property type="nucleotide sequence ID" value="NC_015520.1"/>
</dbReference>
<keyword evidence="1" id="KW-0282">Flagellum</keyword>
<dbReference type="Proteomes" id="UP000008457">
    <property type="component" value="Chromosome"/>
</dbReference>
<dbReference type="InterPro" id="IPR022258">
    <property type="entry name" value="Flagellar_operon_YvyF"/>
</dbReference>
<organism evidence="1 2">
    <name type="scientific">Mahella australiensis (strain DSM 15567 / CIP 107919 / 50-1 BON)</name>
    <dbReference type="NCBI Taxonomy" id="697281"/>
    <lineage>
        <taxon>Bacteria</taxon>
        <taxon>Bacillati</taxon>
        <taxon>Bacillota</taxon>
        <taxon>Clostridia</taxon>
        <taxon>Thermoanaerobacterales</taxon>
        <taxon>Thermoanaerobacterales Family IV. Incertae Sedis</taxon>
        <taxon>Mahella</taxon>
    </lineage>
</organism>
<proteinExistence type="predicted"/>
<evidence type="ECO:0000313" key="2">
    <source>
        <dbReference type="Proteomes" id="UP000008457"/>
    </source>
</evidence>
<keyword evidence="2" id="KW-1185">Reference proteome</keyword>
<keyword evidence="1" id="KW-0966">Cell projection</keyword>
<protein>
    <submittedName>
        <fullName evidence="1">Flagellar operon protein YvyF</fullName>
    </submittedName>
</protein>
<name>F3ZWA9_MAHA5</name>
<keyword evidence="1" id="KW-0969">Cilium</keyword>
<reference evidence="2" key="1">
    <citation type="submission" date="2010-11" db="EMBL/GenBank/DDBJ databases">
        <title>The complete genome of Mahella australiensis DSM 15567.</title>
        <authorList>
            <consortium name="US DOE Joint Genome Institute (JGI-PGF)"/>
            <person name="Lucas S."/>
            <person name="Copeland A."/>
            <person name="Lapidus A."/>
            <person name="Bruce D."/>
            <person name="Goodwin L."/>
            <person name="Pitluck S."/>
            <person name="Kyrpides N."/>
            <person name="Mavromatis K."/>
            <person name="Pagani I."/>
            <person name="Ivanova N."/>
            <person name="Teshima H."/>
            <person name="Brettin T."/>
            <person name="Detter J.C."/>
            <person name="Han C."/>
            <person name="Tapia R."/>
            <person name="Land M."/>
            <person name="Hauser L."/>
            <person name="Markowitz V."/>
            <person name="Cheng J.-F."/>
            <person name="Hugenholtz P."/>
            <person name="Woyke T."/>
            <person name="Wu D."/>
            <person name="Spring S."/>
            <person name="Pukall R."/>
            <person name="Steenblock K."/>
            <person name="Schneider S."/>
            <person name="Klenk H.-P."/>
            <person name="Eisen J.A."/>
        </authorList>
    </citation>
    <scope>NUCLEOTIDE SEQUENCE [LARGE SCALE GENOMIC DNA]</scope>
    <source>
        <strain evidence="2">DSM 15567 / CIP 107919 / 50-1 BON</strain>
    </source>
</reference>
<evidence type="ECO:0000313" key="1">
    <source>
        <dbReference type="EMBL" id="AEE97518.1"/>
    </source>
</evidence>
<dbReference type="HOGENOM" id="CLU_137779_0_1_9"/>
<dbReference type="OrthoDB" id="1739831at2"/>
<dbReference type="EMBL" id="CP002360">
    <property type="protein sequence ID" value="AEE97518.1"/>
    <property type="molecule type" value="Genomic_DNA"/>
</dbReference>
<dbReference type="eggNOG" id="ENOG5032TKA">
    <property type="taxonomic scope" value="Bacteria"/>
</dbReference>